<evidence type="ECO:0000256" key="4">
    <source>
        <dbReference type="ARBA" id="ARBA00022741"/>
    </source>
</evidence>
<keyword evidence="3" id="KW-0808">Transferase</keyword>
<organism evidence="9 10">
    <name type="scientific">Streptomyces albospinus</name>
    <dbReference type="NCBI Taxonomy" id="285515"/>
    <lineage>
        <taxon>Bacteria</taxon>
        <taxon>Bacillati</taxon>
        <taxon>Actinomycetota</taxon>
        <taxon>Actinomycetes</taxon>
        <taxon>Kitasatosporales</taxon>
        <taxon>Streptomycetaceae</taxon>
        <taxon>Streptomyces</taxon>
    </lineage>
</organism>
<keyword evidence="10" id="KW-1185">Reference proteome</keyword>
<dbReference type="Pfam" id="PF00069">
    <property type="entry name" value="Pkinase"/>
    <property type="match status" value="1"/>
</dbReference>
<keyword evidence="4" id="KW-0547">Nucleotide-binding</keyword>
<evidence type="ECO:0000256" key="5">
    <source>
        <dbReference type="ARBA" id="ARBA00022777"/>
    </source>
</evidence>
<feature type="compositionally biased region" description="Low complexity" evidence="7">
    <location>
        <begin position="246"/>
        <end position="258"/>
    </location>
</feature>
<sequence>MVLETLTGETLSHLIDRRRRRLAANDLAVLGLHMCSALHYLHGNGLLHVNLKPSNIVVGCRRAKLLDLSIARPPGPAPPGIGTFCHLAPEQARGGMLRPAADVWGIGITLYEAATGDVPFDHGVSSEECGAPARDAGGASRKERQGAESVEGGASGEDVEGPESAGGGEGASGSQSAQSGENCSYPQLDERAPSVAVRRRLPRGLAATIDGCLDPDPAARPPLAQLAAELDRLLPHGLRRPAVDRSAGAEPAPSAEPGTDASRTVASGYRMVSASVRSVFGTPRGRS</sequence>
<dbReference type="RefSeq" id="WP_229852968.1">
    <property type="nucleotide sequence ID" value="NZ_BMRP01000050.1"/>
</dbReference>
<name>A0ABQ2VL52_9ACTN</name>
<keyword evidence="2" id="KW-0723">Serine/threonine-protein kinase</keyword>
<protein>
    <recommendedName>
        <fullName evidence="1">non-specific serine/threonine protein kinase</fullName>
        <ecNumber evidence="1">2.7.11.1</ecNumber>
    </recommendedName>
</protein>
<gene>
    <name evidence="9" type="ORF">GCM10010211_73850</name>
</gene>
<proteinExistence type="predicted"/>
<accession>A0ABQ2VL52</accession>
<dbReference type="SMART" id="SM00220">
    <property type="entry name" value="S_TKc"/>
    <property type="match status" value="1"/>
</dbReference>
<evidence type="ECO:0000256" key="6">
    <source>
        <dbReference type="ARBA" id="ARBA00022840"/>
    </source>
</evidence>
<feature type="compositionally biased region" description="Low complexity" evidence="7">
    <location>
        <begin position="172"/>
        <end position="181"/>
    </location>
</feature>
<evidence type="ECO:0000256" key="1">
    <source>
        <dbReference type="ARBA" id="ARBA00012513"/>
    </source>
</evidence>
<feature type="domain" description="Protein kinase" evidence="8">
    <location>
        <begin position="1"/>
        <end position="234"/>
    </location>
</feature>
<dbReference type="EC" id="2.7.11.1" evidence="1"/>
<dbReference type="PANTHER" id="PTHR43289">
    <property type="entry name" value="MITOGEN-ACTIVATED PROTEIN KINASE KINASE KINASE 20-RELATED"/>
    <property type="match status" value="1"/>
</dbReference>
<reference evidence="10" key="1">
    <citation type="journal article" date="2019" name="Int. J. Syst. Evol. Microbiol.">
        <title>The Global Catalogue of Microorganisms (GCM) 10K type strain sequencing project: providing services to taxonomists for standard genome sequencing and annotation.</title>
        <authorList>
            <consortium name="The Broad Institute Genomics Platform"/>
            <consortium name="The Broad Institute Genome Sequencing Center for Infectious Disease"/>
            <person name="Wu L."/>
            <person name="Ma J."/>
        </authorList>
    </citation>
    <scope>NUCLEOTIDE SEQUENCE [LARGE SCALE GENOMIC DNA]</scope>
    <source>
        <strain evidence="10">JCM 3399</strain>
    </source>
</reference>
<dbReference type="EMBL" id="BMRP01000050">
    <property type="protein sequence ID" value="GGU95950.1"/>
    <property type="molecule type" value="Genomic_DNA"/>
</dbReference>
<dbReference type="InterPro" id="IPR011009">
    <property type="entry name" value="Kinase-like_dom_sf"/>
</dbReference>
<dbReference type="PROSITE" id="PS50011">
    <property type="entry name" value="PROTEIN_KINASE_DOM"/>
    <property type="match status" value="1"/>
</dbReference>
<keyword evidence="6" id="KW-0067">ATP-binding</keyword>
<evidence type="ECO:0000256" key="3">
    <source>
        <dbReference type="ARBA" id="ARBA00022679"/>
    </source>
</evidence>
<evidence type="ECO:0000259" key="8">
    <source>
        <dbReference type="PROSITE" id="PS50011"/>
    </source>
</evidence>
<dbReference type="Gene3D" id="1.10.510.10">
    <property type="entry name" value="Transferase(Phosphotransferase) domain 1"/>
    <property type="match status" value="1"/>
</dbReference>
<dbReference type="InterPro" id="IPR000719">
    <property type="entry name" value="Prot_kinase_dom"/>
</dbReference>
<evidence type="ECO:0000313" key="10">
    <source>
        <dbReference type="Proteomes" id="UP000654471"/>
    </source>
</evidence>
<dbReference type="SUPFAM" id="SSF56112">
    <property type="entry name" value="Protein kinase-like (PK-like)"/>
    <property type="match status" value="1"/>
</dbReference>
<dbReference type="Proteomes" id="UP000654471">
    <property type="component" value="Unassembled WGS sequence"/>
</dbReference>
<evidence type="ECO:0000313" key="9">
    <source>
        <dbReference type="EMBL" id="GGU95950.1"/>
    </source>
</evidence>
<comment type="caution">
    <text evidence="9">The sequence shown here is derived from an EMBL/GenBank/DDBJ whole genome shotgun (WGS) entry which is preliminary data.</text>
</comment>
<dbReference type="PANTHER" id="PTHR43289:SF6">
    <property type="entry name" value="SERINE_THREONINE-PROTEIN KINASE NEKL-3"/>
    <property type="match status" value="1"/>
</dbReference>
<evidence type="ECO:0000256" key="2">
    <source>
        <dbReference type="ARBA" id="ARBA00022527"/>
    </source>
</evidence>
<evidence type="ECO:0000256" key="7">
    <source>
        <dbReference type="SAM" id="MobiDB-lite"/>
    </source>
</evidence>
<keyword evidence="5" id="KW-0418">Kinase</keyword>
<feature type="region of interest" description="Disordered" evidence="7">
    <location>
        <begin position="124"/>
        <end position="195"/>
    </location>
</feature>
<feature type="region of interest" description="Disordered" evidence="7">
    <location>
        <begin position="237"/>
        <end position="266"/>
    </location>
</feature>